<dbReference type="Pfam" id="PF02518">
    <property type="entry name" value="HATPase_c"/>
    <property type="match status" value="1"/>
</dbReference>
<dbReference type="CDD" id="cd18773">
    <property type="entry name" value="PDC1_HK_sensor"/>
    <property type="match status" value="1"/>
</dbReference>
<keyword evidence="8" id="KW-0472">Membrane</keyword>
<keyword evidence="4" id="KW-0597">Phosphoprotein</keyword>
<organism evidence="10 11">
    <name type="scientific">Pseudoduganella aquatica</name>
    <dbReference type="NCBI Taxonomy" id="2660641"/>
    <lineage>
        <taxon>Bacteria</taxon>
        <taxon>Pseudomonadati</taxon>
        <taxon>Pseudomonadota</taxon>
        <taxon>Betaproteobacteria</taxon>
        <taxon>Burkholderiales</taxon>
        <taxon>Oxalobacteraceae</taxon>
        <taxon>Telluria group</taxon>
        <taxon>Pseudoduganella</taxon>
    </lineage>
</organism>
<dbReference type="PRINTS" id="PR00344">
    <property type="entry name" value="BCTRLSENSOR"/>
</dbReference>
<evidence type="ECO:0000256" key="3">
    <source>
        <dbReference type="ARBA" id="ARBA00012438"/>
    </source>
</evidence>
<evidence type="ECO:0000256" key="5">
    <source>
        <dbReference type="ARBA" id="ARBA00022679"/>
    </source>
</evidence>
<feature type="domain" description="Histidine kinase" evidence="9">
    <location>
        <begin position="369"/>
        <end position="587"/>
    </location>
</feature>
<dbReference type="InterPro" id="IPR003594">
    <property type="entry name" value="HATPase_dom"/>
</dbReference>
<keyword evidence="6" id="KW-0418">Kinase</keyword>
<dbReference type="GO" id="GO:0005886">
    <property type="term" value="C:plasma membrane"/>
    <property type="evidence" value="ECO:0007669"/>
    <property type="project" value="UniProtKB-SubCell"/>
</dbReference>
<dbReference type="PROSITE" id="PS50109">
    <property type="entry name" value="HIS_KIN"/>
    <property type="match status" value="1"/>
</dbReference>
<comment type="catalytic activity">
    <reaction evidence="1">
        <text>ATP + protein L-histidine = ADP + protein N-phospho-L-histidine.</text>
        <dbReference type="EC" id="2.7.13.3"/>
    </reaction>
</comment>
<evidence type="ECO:0000256" key="6">
    <source>
        <dbReference type="ARBA" id="ARBA00022777"/>
    </source>
</evidence>
<keyword evidence="11" id="KW-1185">Reference proteome</keyword>
<dbReference type="CDD" id="cd00075">
    <property type="entry name" value="HATPase"/>
    <property type="match status" value="1"/>
</dbReference>
<protein>
    <recommendedName>
        <fullName evidence="3">histidine kinase</fullName>
        <ecNumber evidence="3">2.7.13.3</ecNumber>
    </recommendedName>
</protein>
<dbReference type="Proteomes" id="UP000450676">
    <property type="component" value="Unassembled WGS sequence"/>
</dbReference>
<dbReference type="CDD" id="cd00082">
    <property type="entry name" value="HisKA"/>
    <property type="match status" value="1"/>
</dbReference>
<evidence type="ECO:0000259" key="9">
    <source>
        <dbReference type="PROSITE" id="PS50109"/>
    </source>
</evidence>
<dbReference type="Pfam" id="PF00512">
    <property type="entry name" value="HisKA"/>
    <property type="match status" value="1"/>
</dbReference>
<dbReference type="Gene3D" id="6.10.340.10">
    <property type="match status" value="1"/>
</dbReference>
<evidence type="ECO:0000256" key="4">
    <source>
        <dbReference type="ARBA" id="ARBA00022553"/>
    </source>
</evidence>
<dbReference type="GO" id="GO:0000155">
    <property type="term" value="F:phosphorelay sensor kinase activity"/>
    <property type="evidence" value="ECO:0007669"/>
    <property type="project" value="InterPro"/>
</dbReference>
<accession>A0A7X4H7M0</accession>
<dbReference type="PANTHER" id="PTHR43711:SF1">
    <property type="entry name" value="HISTIDINE KINASE 1"/>
    <property type="match status" value="1"/>
</dbReference>
<sequence>MKVRSLLALTITVALVPVVVFLAAPLARLVDAERDAGVRSLQEAARATSVAVDGQWNEAAGLMRALSASSKLEAEQMEAFAGKAHQLMRDRDANLVLYDANGQQRVNTSVPEGSPLPDTRADRDRIARLLESAKVSVTDLLTGPVTRKPMVALEYPFSLAEDRQYVMGYAFEAALMDKALPAPDSDGDTYHIYDRQARLIQSNRQPADIGAAAPPAIAAAIHSRQGGLVAMPDGGYAVLATSPMSGWWVVITTSAERIDGNARRIALLSGLGLLMALLLAVATAWALSARIAKAIAQTSAAAGAIGSGPPRRPAPSGIDEADDLGESIYQAAHLLAEAAAERERLLVQAQHAREVADTQNRAKDEFLAMLGHELRNPMAPISVAAHMLAMPGLSAQQLRQASDVIARQSAHMTRLVNDLLDVSRVTRGLISLERKPLSIQPVIASAVEQTAGMAASQQHVLSVAPIHGELWVNGDAIRLVQVTANLLANAIKYSPPGSEIRVEAVRVGEELVLSVSDNGSGIEPGLLPRIFDLFSQGARRPDRADGGLGLGLALVHKIVELHGGSVAAYSEGPGQGSRFEIRLPLCPAPHLVLP</sequence>
<evidence type="ECO:0000256" key="7">
    <source>
        <dbReference type="ARBA" id="ARBA00023012"/>
    </source>
</evidence>
<dbReference type="InterPro" id="IPR005467">
    <property type="entry name" value="His_kinase_dom"/>
</dbReference>
<evidence type="ECO:0000256" key="2">
    <source>
        <dbReference type="ARBA" id="ARBA00004429"/>
    </source>
</evidence>
<evidence type="ECO:0000313" key="10">
    <source>
        <dbReference type="EMBL" id="MYN06198.1"/>
    </source>
</evidence>
<dbReference type="InterPro" id="IPR003661">
    <property type="entry name" value="HisK_dim/P_dom"/>
</dbReference>
<keyword evidence="7" id="KW-0902">Two-component regulatory system</keyword>
<dbReference type="InterPro" id="IPR050736">
    <property type="entry name" value="Sensor_HK_Regulatory"/>
</dbReference>
<dbReference type="InterPro" id="IPR004358">
    <property type="entry name" value="Sig_transdc_His_kin-like_C"/>
</dbReference>
<evidence type="ECO:0000256" key="1">
    <source>
        <dbReference type="ARBA" id="ARBA00000085"/>
    </source>
</evidence>
<dbReference type="EC" id="2.7.13.3" evidence="3"/>
<reference evidence="10 11" key="1">
    <citation type="submission" date="2019-12" db="EMBL/GenBank/DDBJ databases">
        <title>Novel species isolated from a subtropical stream in China.</title>
        <authorList>
            <person name="Lu H."/>
        </authorList>
    </citation>
    <scope>NUCLEOTIDE SEQUENCE [LARGE SCALE GENOMIC DNA]</scope>
    <source>
        <strain evidence="10 11">FT127W</strain>
    </source>
</reference>
<dbReference type="AlphaFoldDB" id="A0A7X4H7M0"/>
<feature type="transmembrane region" description="Helical" evidence="8">
    <location>
        <begin position="265"/>
        <end position="287"/>
    </location>
</feature>
<keyword evidence="8" id="KW-1133">Transmembrane helix</keyword>
<dbReference type="EMBL" id="WWCU01000002">
    <property type="protein sequence ID" value="MYN06198.1"/>
    <property type="molecule type" value="Genomic_DNA"/>
</dbReference>
<dbReference type="RefSeq" id="WP_161070586.1">
    <property type="nucleotide sequence ID" value="NZ_WWCU01000002.1"/>
</dbReference>
<comment type="caution">
    <text evidence="10">The sequence shown here is derived from an EMBL/GenBank/DDBJ whole genome shotgun (WGS) entry which is preliminary data.</text>
</comment>
<dbReference type="InterPro" id="IPR036890">
    <property type="entry name" value="HATPase_C_sf"/>
</dbReference>
<dbReference type="SUPFAM" id="SSF55874">
    <property type="entry name" value="ATPase domain of HSP90 chaperone/DNA topoisomerase II/histidine kinase"/>
    <property type="match status" value="1"/>
</dbReference>
<proteinExistence type="predicted"/>
<keyword evidence="5" id="KW-0808">Transferase</keyword>
<dbReference type="FunFam" id="3.30.565.10:FF:000006">
    <property type="entry name" value="Sensor histidine kinase WalK"/>
    <property type="match status" value="1"/>
</dbReference>
<dbReference type="SUPFAM" id="SSF47384">
    <property type="entry name" value="Homodimeric domain of signal transducing histidine kinase"/>
    <property type="match status" value="1"/>
</dbReference>
<gene>
    <name evidence="10" type="ORF">GTP77_02480</name>
</gene>
<dbReference type="Gene3D" id="3.30.565.10">
    <property type="entry name" value="Histidine kinase-like ATPase, C-terminal domain"/>
    <property type="match status" value="1"/>
</dbReference>
<evidence type="ECO:0000313" key="11">
    <source>
        <dbReference type="Proteomes" id="UP000450676"/>
    </source>
</evidence>
<dbReference type="InterPro" id="IPR036097">
    <property type="entry name" value="HisK_dim/P_sf"/>
</dbReference>
<keyword evidence="8" id="KW-0812">Transmembrane</keyword>
<name>A0A7X4H7M0_9BURK</name>
<dbReference type="SMART" id="SM00388">
    <property type="entry name" value="HisKA"/>
    <property type="match status" value="1"/>
</dbReference>
<feature type="transmembrane region" description="Helical" evidence="8">
    <location>
        <begin position="234"/>
        <end position="253"/>
    </location>
</feature>
<dbReference type="PANTHER" id="PTHR43711">
    <property type="entry name" value="TWO-COMPONENT HISTIDINE KINASE"/>
    <property type="match status" value="1"/>
</dbReference>
<dbReference type="Gene3D" id="1.10.287.130">
    <property type="match status" value="1"/>
</dbReference>
<comment type="subcellular location">
    <subcellularLocation>
        <location evidence="2">Cell inner membrane</location>
        <topology evidence="2">Multi-pass membrane protein</topology>
    </subcellularLocation>
</comment>
<dbReference type="SMART" id="SM00387">
    <property type="entry name" value="HATPase_c"/>
    <property type="match status" value="1"/>
</dbReference>
<evidence type="ECO:0000256" key="8">
    <source>
        <dbReference type="SAM" id="Phobius"/>
    </source>
</evidence>